<dbReference type="Gene3D" id="3.90.1200.10">
    <property type="match status" value="1"/>
</dbReference>
<dbReference type="SUPFAM" id="SSF56112">
    <property type="entry name" value="Protein kinase-like (PK-like)"/>
    <property type="match status" value="1"/>
</dbReference>
<feature type="domain" description="CHK kinase-like" evidence="1">
    <location>
        <begin position="156"/>
        <end position="337"/>
    </location>
</feature>
<dbReference type="InterPro" id="IPR002575">
    <property type="entry name" value="Aminoglycoside_PTrfase"/>
</dbReference>
<comment type="caution">
    <text evidence="2">The sequence shown here is derived from an EMBL/GenBank/DDBJ whole genome shotgun (WGS) entry which is preliminary data.</text>
</comment>
<evidence type="ECO:0000313" key="2">
    <source>
        <dbReference type="EMBL" id="RKR91309.1"/>
    </source>
</evidence>
<dbReference type="EMBL" id="RBKT01000001">
    <property type="protein sequence ID" value="RKR91309.1"/>
    <property type="molecule type" value="Genomic_DNA"/>
</dbReference>
<dbReference type="AlphaFoldDB" id="A0A495JTA4"/>
<evidence type="ECO:0000259" key="1">
    <source>
        <dbReference type="SMART" id="SM00587"/>
    </source>
</evidence>
<dbReference type="RefSeq" id="WP_211349394.1">
    <property type="nucleotide sequence ID" value="NZ_RBKT01000001.1"/>
</dbReference>
<evidence type="ECO:0000313" key="3">
    <source>
        <dbReference type="Proteomes" id="UP000277671"/>
    </source>
</evidence>
<organism evidence="2 3">
    <name type="scientific">Micromonospora pisi</name>
    <dbReference type="NCBI Taxonomy" id="589240"/>
    <lineage>
        <taxon>Bacteria</taxon>
        <taxon>Bacillati</taxon>
        <taxon>Actinomycetota</taxon>
        <taxon>Actinomycetes</taxon>
        <taxon>Micromonosporales</taxon>
        <taxon>Micromonosporaceae</taxon>
        <taxon>Micromonospora</taxon>
    </lineage>
</organism>
<gene>
    <name evidence="2" type="ORF">BDK92_5702</name>
</gene>
<name>A0A495JTA4_9ACTN</name>
<dbReference type="Proteomes" id="UP000277671">
    <property type="component" value="Unassembled WGS sequence"/>
</dbReference>
<dbReference type="InterPro" id="IPR011009">
    <property type="entry name" value="Kinase-like_dom_sf"/>
</dbReference>
<dbReference type="InterPro" id="IPR015897">
    <property type="entry name" value="CHK_kinase-like"/>
</dbReference>
<protein>
    <submittedName>
        <fullName evidence="2">Phosphotransferase family enzyme</fullName>
    </submittedName>
</protein>
<dbReference type="Pfam" id="PF01636">
    <property type="entry name" value="APH"/>
    <property type="match status" value="1"/>
</dbReference>
<reference evidence="2 3" key="1">
    <citation type="submission" date="2018-10" db="EMBL/GenBank/DDBJ databases">
        <title>Sequencing the genomes of 1000 actinobacteria strains.</title>
        <authorList>
            <person name="Klenk H.-P."/>
        </authorList>
    </citation>
    <scope>NUCLEOTIDE SEQUENCE [LARGE SCALE GENOMIC DNA]</scope>
    <source>
        <strain evidence="2 3">DSM 45175</strain>
    </source>
</reference>
<proteinExistence type="predicted"/>
<sequence>MDSGTRTGNPGLTVAGTMARYGGHVLRERLTPRPATTPADIPVRPSEVTGEWLTSVLCTAHPDAAVESYELHDVSSGTSTRWRATVTYNRAGQEAGLPTALFAKTTLGWTQRLLLGMADVLTGEPGFYRHLRPHLEIEAPQGYHGAADAGSGRSIALMEDIVATRQVTFCTPQTPISRADMEDLLASMATWHGRYWADPELDRHAFLHKTPQTFVGNLARFAQLRKRGRVGVLRARTVIPDRVVPLYDDLYQALWRSLELAAEGPLTLLHGDSHISNAYRTGAGRMGFGDWQVVMRGNWAYDVAYTIATGLTVDDRRDWERDLLGFYLGRLAEAGGSAPDFDDAWLAYRQQMLWPYFGWLLSTGRSAIQPRFQSDSTNFGMLERTSNALLDLDTLGAVRRPTRTGA</sequence>
<dbReference type="GO" id="GO:0016740">
    <property type="term" value="F:transferase activity"/>
    <property type="evidence" value="ECO:0007669"/>
    <property type="project" value="UniProtKB-KW"/>
</dbReference>
<dbReference type="SMART" id="SM00587">
    <property type="entry name" value="CHK"/>
    <property type="match status" value="1"/>
</dbReference>
<keyword evidence="2" id="KW-0808">Transferase</keyword>
<accession>A0A495JTA4</accession>
<keyword evidence="3" id="KW-1185">Reference proteome</keyword>